<dbReference type="PANTHER" id="PTHR43102">
    <property type="entry name" value="SLR1143 PROTEIN"/>
    <property type="match status" value="1"/>
</dbReference>
<dbReference type="AlphaFoldDB" id="A0A9X2L443"/>
<comment type="caution">
    <text evidence="5">The sequence shown here is derived from an EMBL/GenBank/DDBJ whole genome shotgun (WGS) entry which is preliminary data.</text>
</comment>
<dbReference type="SUPFAM" id="SSF47384">
    <property type="entry name" value="Homodimeric domain of signal transducing histidine kinase"/>
    <property type="match status" value="1"/>
</dbReference>
<dbReference type="Gene3D" id="3.30.565.10">
    <property type="entry name" value="Histidine kinase-like ATPase, C-terminal domain"/>
    <property type="match status" value="1"/>
</dbReference>
<evidence type="ECO:0000256" key="1">
    <source>
        <dbReference type="ARBA" id="ARBA00000085"/>
    </source>
</evidence>
<name>A0A9X2L443_9BACT</name>
<proteinExistence type="predicted"/>
<dbReference type="RefSeq" id="WP_255134806.1">
    <property type="nucleotide sequence ID" value="NZ_JANDBC010000002.1"/>
</dbReference>
<dbReference type="Pfam" id="PF13185">
    <property type="entry name" value="GAF_2"/>
    <property type="match status" value="1"/>
</dbReference>
<dbReference type="PANTHER" id="PTHR43102:SF2">
    <property type="entry name" value="GAF DOMAIN-CONTAINING PROTEIN"/>
    <property type="match status" value="1"/>
</dbReference>
<reference evidence="5" key="1">
    <citation type="submission" date="2022-06" db="EMBL/GenBank/DDBJ databases">
        <title>Gracilimonas sp. CAU 1638 isolated from sea sediment.</title>
        <authorList>
            <person name="Kim W."/>
        </authorList>
    </citation>
    <scope>NUCLEOTIDE SEQUENCE</scope>
    <source>
        <strain evidence="5">CAU 1638</strain>
    </source>
</reference>
<dbReference type="EC" id="2.7.13.3" evidence="2"/>
<keyword evidence="5" id="KW-0067">ATP-binding</keyword>
<dbReference type="Gene3D" id="3.30.450.40">
    <property type="match status" value="1"/>
</dbReference>
<feature type="domain" description="Histidine kinase" evidence="4">
    <location>
        <begin position="182"/>
        <end position="400"/>
    </location>
</feature>
<dbReference type="SMART" id="SM00387">
    <property type="entry name" value="HATPase_c"/>
    <property type="match status" value="1"/>
</dbReference>
<evidence type="ECO:0000256" key="3">
    <source>
        <dbReference type="ARBA" id="ARBA00022553"/>
    </source>
</evidence>
<dbReference type="InterPro" id="IPR003018">
    <property type="entry name" value="GAF"/>
</dbReference>
<dbReference type="InterPro" id="IPR036097">
    <property type="entry name" value="HisK_dim/P_sf"/>
</dbReference>
<dbReference type="InterPro" id="IPR029016">
    <property type="entry name" value="GAF-like_dom_sf"/>
</dbReference>
<dbReference type="Pfam" id="PF00512">
    <property type="entry name" value="HisKA"/>
    <property type="match status" value="1"/>
</dbReference>
<dbReference type="PROSITE" id="PS50109">
    <property type="entry name" value="HIS_KIN"/>
    <property type="match status" value="1"/>
</dbReference>
<comment type="catalytic activity">
    <reaction evidence="1">
        <text>ATP + protein L-histidine = ADP + protein N-phospho-L-histidine.</text>
        <dbReference type="EC" id="2.7.13.3"/>
    </reaction>
</comment>
<dbReference type="Pfam" id="PF02518">
    <property type="entry name" value="HATPase_c"/>
    <property type="match status" value="1"/>
</dbReference>
<organism evidence="5 6">
    <name type="scientific">Gracilimonas sediminicola</name>
    <dbReference type="NCBI Taxonomy" id="2952158"/>
    <lineage>
        <taxon>Bacteria</taxon>
        <taxon>Pseudomonadati</taxon>
        <taxon>Balneolota</taxon>
        <taxon>Balneolia</taxon>
        <taxon>Balneolales</taxon>
        <taxon>Balneolaceae</taxon>
        <taxon>Gracilimonas</taxon>
    </lineage>
</organism>
<evidence type="ECO:0000256" key="2">
    <source>
        <dbReference type="ARBA" id="ARBA00012438"/>
    </source>
</evidence>
<keyword evidence="6" id="KW-1185">Reference proteome</keyword>
<dbReference type="InterPro" id="IPR005467">
    <property type="entry name" value="His_kinase_dom"/>
</dbReference>
<dbReference type="SUPFAM" id="SSF55781">
    <property type="entry name" value="GAF domain-like"/>
    <property type="match status" value="1"/>
</dbReference>
<sequence>MSDTSALIPENEFERALKLSEYDIDYSEIHGKLDDLTRLAAHVAGTPISLINLLDTTTQWTVSKVGLDVLQTPREETVCQYVILDDDSVEVEDMTEDERFKDKEYVKNSPHIKYYYGVPLKSPDGHRIGAMCVMDTDEHDLSPEKESFLKIIANEVITRIEYEQKLKLMRHSVDELKEIQRKVSHDIRGPIGGIIGIAEILRDQAEESKMEEFMQLLELINKGGRSVLDLADEILSTYDDQSDQTKLLKNQLTLEILQKKLENLYKPQALNKSIDYNVVISNGHQGLTFPKHKLLQIFGNLISNAIKFTPENGNVEVNLDIKKPDLELIGVIKDSGVGMTDEQIKEIMSNRGRSTQGTGHERGFGFGFKLAKHLIESVNGSLLIESKKNEGTEITVNIPL</sequence>
<protein>
    <recommendedName>
        <fullName evidence="2">histidine kinase</fullName>
        <ecNumber evidence="2">2.7.13.3</ecNumber>
    </recommendedName>
</protein>
<dbReference type="InterPro" id="IPR004358">
    <property type="entry name" value="Sig_transdc_His_kin-like_C"/>
</dbReference>
<dbReference type="GO" id="GO:0000155">
    <property type="term" value="F:phosphorelay sensor kinase activity"/>
    <property type="evidence" value="ECO:0007669"/>
    <property type="project" value="InterPro"/>
</dbReference>
<evidence type="ECO:0000313" key="6">
    <source>
        <dbReference type="Proteomes" id="UP001139125"/>
    </source>
</evidence>
<keyword evidence="3" id="KW-0597">Phosphoprotein</keyword>
<dbReference type="Gene3D" id="1.10.287.130">
    <property type="match status" value="1"/>
</dbReference>
<dbReference type="Proteomes" id="UP001139125">
    <property type="component" value="Unassembled WGS sequence"/>
</dbReference>
<dbReference type="InterPro" id="IPR003661">
    <property type="entry name" value="HisK_dim/P_dom"/>
</dbReference>
<dbReference type="InterPro" id="IPR003594">
    <property type="entry name" value="HATPase_dom"/>
</dbReference>
<dbReference type="GO" id="GO:0005524">
    <property type="term" value="F:ATP binding"/>
    <property type="evidence" value="ECO:0007669"/>
    <property type="project" value="UniProtKB-KW"/>
</dbReference>
<dbReference type="CDD" id="cd00075">
    <property type="entry name" value="HATPase"/>
    <property type="match status" value="1"/>
</dbReference>
<dbReference type="SUPFAM" id="SSF55874">
    <property type="entry name" value="ATPase domain of HSP90 chaperone/DNA topoisomerase II/histidine kinase"/>
    <property type="match status" value="1"/>
</dbReference>
<dbReference type="SMART" id="SM00065">
    <property type="entry name" value="GAF"/>
    <property type="match status" value="1"/>
</dbReference>
<gene>
    <name evidence="5" type="ORF">NM125_10130</name>
</gene>
<evidence type="ECO:0000259" key="4">
    <source>
        <dbReference type="PROSITE" id="PS50109"/>
    </source>
</evidence>
<dbReference type="EMBL" id="JANDBC010000002">
    <property type="protein sequence ID" value="MCP9291932.1"/>
    <property type="molecule type" value="Genomic_DNA"/>
</dbReference>
<dbReference type="SMART" id="SM00388">
    <property type="entry name" value="HisKA"/>
    <property type="match status" value="1"/>
</dbReference>
<accession>A0A9X2L443</accession>
<keyword evidence="5" id="KW-0547">Nucleotide-binding</keyword>
<dbReference type="PRINTS" id="PR00344">
    <property type="entry name" value="BCTRLSENSOR"/>
</dbReference>
<dbReference type="InterPro" id="IPR036890">
    <property type="entry name" value="HATPase_C_sf"/>
</dbReference>
<evidence type="ECO:0000313" key="5">
    <source>
        <dbReference type="EMBL" id="MCP9291932.1"/>
    </source>
</evidence>